<proteinExistence type="predicted"/>
<protein>
    <submittedName>
        <fullName evidence="3">Polysaccharide export outer membrane protein</fullName>
    </submittedName>
</protein>
<dbReference type="Gene3D" id="3.30.1950.10">
    <property type="entry name" value="wza like domain"/>
    <property type="match status" value="1"/>
</dbReference>
<dbReference type="InterPro" id="IPR003715">
    <property type="entry name" value="Poly_export_N"/>
</dbReference>
<dbReference type="PROSITE" id="PS51257">
    <property type="entry name" value="PROKAR_LIPOPROTEIN"/>
    <property type="match status" value="1"/>
</dbReference>
<dbReference type="EMBL" id="PVTR01000004">
    <property type="protein sequence ID" value="PRY88378.1"/>
    <property type="molecule type" value="Genomic_DNA"/>
</dbReference>
<evidence type="ECO:0000313" key="3">
    <source>
        <dbReference type="EMBL" id="PRY88378.1"/>
    </source>
</evidence>
<evidence type="ECO:0000259" key="2">
    <source>
        <dbReference type="Pfam" id="PF02563"/>
    </source>
</evidence>
<accession>A0A2T0WNU7</accession>
<feature type="domain" description="Polysaccharide export protein N-terminal" evidence="2">
    <location>
        <begin position="44"/>
        <end position="149"/>
    </location>
</feature>
<evidence type="ECO:0000256" key="1">
    <source>
        <dbReference type="ARBA" id="ARBA00022729"/>
    </source>
</evidence>
<dbReference type="Pfam" id="PF02563">
    <property type="entry name" value="Poly_export"/>
    <property type="match status" value="1"/>
</dbReference>
<dbReference type="InterPro" id="IPR049712">
    <property type="entry name" value="Poly_export"/>
</dbReference>
<keyword evidence="4" id="KW-1185">Reference proteome</keyword>
<organism evidence="3 4">
    <name type="scientific">Mongoliibacter ruber</name>
    <dbReference type="NCBI Taxonomy" id="1750599"/>
    <lineage>
        <taxon>Bacteria</taxon>
        <taxon>Pseudomonadati</taxon>
        <taxon>Bacteroidota</taxon>
        <taxon>Cytophagia</taxon>
        <taxon>Cytophagales</taxon>
        <taxon>Cyclobacteriaceae</taxon>
        <taxon>Mongoliibacter</taxon>
    </lineage>
</organism>
<sequence>MNKAIQAILFVLLIASCVPNKRIIYMQDLGDTFPVYEPGVLVENTAEEYLLQYNDVVDINIQTTSEELNAIFGIAASKNPQLAMAGQQNITAGGDIFFITGYTIDENGMVELPLVGEVNLNNLTTKQAKELIQEKMLEYVNKEDLFVRVRLGGVRFTTLGEFNRNGNHIILQNRINIFQAIAHAGDMTPVAKRDEMVLVRQYPSGTRSFRINLNDKRLVESEFFFLRPNDMLYAEPMKVRELGTGVNFVQTFQLAVTTISAVLLVLNAIN</sequence>
<dbReference type="PANTHER" id="PTHR33619">
    <property type="entry name" value="POLYSACCHARIDE EXPORT PROTEIN GFCE-RELATED"/>
    <property type="match status" value="1"/>
</dbReference>
<dbReference type="GO" id="GO:0015159">
    <property type="term" value="F:polysaccharide transmembrane transporter activity"/>
    <property type="evidence" value="ECO:0007669"/>
    <property type="project" value="InterPro"/>
</dbReference>
<keyword evidence="1" id="KW-0732">Signal</keyword>
<comment type="caution">
    <text evidence="3">The sequence shown here is derived from an EMBL/GenBank/DDBJ whole genome shotgun (WGS) entry which is preliminary data.</text>
</comment>
<evidence type="ECO:0000313" key="4">
    <source>
        <dbReference type="Proteomes" id="UP000238157"/>
    </source>
</evidence>
<gene>
    <name evidence="3" type="ORF">CLW00_10429</name>
</gene>
<dbReference type="AlphaFoldDB" id="A0A2T0WNU7"/>
<dbReference type="PANTHER" id="PTHR33619:SF3">
    <property type="entry name" value="POLYSACCHARIDE EXPORT PROTEIN GFCE-RELATED"/>
    <property type="match status" value="1"/>
</dbReference>
<dbReference type="Proteomes" id="UP000238157">
    <property type="component" value="Unassembled WGS sequence"/>
</dbReference>
<name>A0A2T0WNU7_9BACT</name>
<reference evidence="3 4" key="1">
    <citation type="submission" date="2018-03" db="EMBL/GenBank/DDBJ databases">
        <title>Genomic Encyclopedia of Archaeal and Bacterial Type Strains, Phase II (KMG-II): from individual species to whole genera.</title>
        <authorList>
            <person name="Goeker M."/>
        </authorList>
    </citation>
    <scope>NUCLEOTIDE SEQUENCE [LARGE SCALE GENOMIC DNA]</scope>
    <source>
        <strain evidence="3 4">DSM 27929</strain>
    </source>
</reference>
<dbReference type="Gene3D" id="3.10.560.10">
    <property type="entry name" value="Outer membrane lipoprotein wza domain like"/>
    <property type="match status" value="1"/>
</dbReference>